<comment type="caution">
    <text evidence="1">The sequence shown here is derived from an EMBL/GenBank/DDBJ whole genome shotgun (WGS) entry which is preliminary data.</text>
</comment>
<accession>A0AAD7ZPS5</accession>
<proteinExistence type="predicted"/>
<dbReference type="AlphaFoldDB" id="A0AAD7ZPS5"/>
<name>A0AAD7ZPS5_DIPPU</name>
<gene>
    <name evidence="1" type="ORF">L9F63_021073</name>
</gene>
<protein>
    <recommendedName>
        <fullName evidence="3">Endonuclease-reverse transcriptase</fullName>
    </recommendedName>
</protein>
<evidence type="ECO:0000313" key="1">
    <source>
        <dbReference type="EMBL" id="KAJ9584585.1"/>
    </source>
</evidence>
<evidence type="ECO:0008006" key="3">
    <source>
        <dbReference type="Google" id="ProtNLM"/>
    </source>
</evidence>
<organism evidence="1 2">
    <name type="scientific">Diploptera punctata</name>
    <name type="common">Pacific beetle cockroach</name>
    <dbReference type="NCBI Taxonomy" id="6984"/>
    <lineage>
        <taxon>Eukaryota</taxon>
        <taxon>Metazoa</taxon>
        <taxon>Ecdysozoa</taxon>
        <taxon>Arthropoda</taxon>
        <taxon>Hexapoda</taxon>
        <taxon>Insecta</taxon>
        <taxon>Pterygota</taxon>
        <taxon>Neoptera</taxon>
        <taxon>Polyneoptera</taxon>
        <taxon>Dictyoptera</taxon>
        <taxon>Blattodea</taxon>
        <taxon>Blaberoidea</taxon>
        <taxon>Blaberidae</taxon>
        <taxon>Diplopterinae</taxon>
        <taxon>Diploptera</taxon>
    </lineage>
</organism>
<evidence type="ECO:0000313" key="2">
    <source>
        <dbReference type="Proteomes" id="UP001233999"/>
    </source>
</evidence>
<keyword evidence="2" id="KW-1185">Reference proteome</keyword>
<sequence>MHIRPVVTYACETWALKETIKQKLLIFERKILRRIFGPNRGTDNCWRIKTNNELDKLIKNHNIVKHIRSLRIGWLGHLIRMGDQRLVKKLYKWKPIGGRAVERPKIRWEDDTMNDLRKMKVTNLNMARDRLAWRRIIEKAKTFTFEVVVP</sequence>
<reference evidence="1" key="2">
    <citation type="submission" date="2023-05" db="EMBL/GenBank/DDBJ databases">
        <authorList>
            <person name="Fouks B."/>
        </authorList>
    </citation>
    <scope>NUCLEOTIDE SEQUENCE</scope>
    <source>
        <strain evidence="1">Stay&amp;Tobe</strain>
        <tissue evidence="1">Testes</tissue>
    </source>
</reference>
<reference evidence="1" key="1">
    <citation type="journal article" date="2023" name="IScience">
        <title>Live-bearing cockroach genome reveals convergent evolutionary mechanisms linked to viviparity in insects and beyond.</title>
        <authorList>
            <person name="Fouks B."/>
            <person name="Harrison M.C."/>
            <person name="Mikhailova A.A."/>
            <person name="Marchal E."/>
            <person name="English S."/>
            <person name="Carruthers M."/>
            <person name="Jennings E.C."/>
            <person name="Chiamaka E.L."/>
            <person name="Frigard R.A."/>
            <person name="Pippel M."/>
            <person name="Attardo G.M."/>
            <person name="Benoit J.B."/>
            <person name="Bornberg-Bauer E."/>
            <person name="Tobe S.S."/>
        </authorList>
    </citation>
    <scope>NUCLEOTIDE SEQUENCE</scope>
    <source>
        <strain evidence="1">Stay&amp;Tobe</strain>
    </source>
</reference>
<dbReference type="EMBL" id="JASPKZ010007389">
    <property type="protein sequence ID" value="KAJ9584585.1"/>
    <property type="molecule type" value="Genomic_DNA"/>
</dbReference>
<dbReference type="Proteomes" id="UP001233999">
    <property type="component" value="Unassembled WGS sequence"/>
</dbReference>